<proteinExistence type="predicted"/>
<dbReference type="Proteomes" id="UP000765509">
    <property type="component" value="Unassembled WGS sequence"/>
</dbReference>
<gene>
    <name evidence="2" type="ORF">O181_047899</name>
</gene>
<evidence type="ECO:0000313" key="2">
    <source>
        <dbReference type="EMBL" id="MBW0508184.1"/>
    </source>
</evidence>
<evidence type="ECO:0000256" key="1">
    <source>
        <dbReference type="SAM" id="SignalP"/>
    </source>
</evidence>
<organism evidence="2 3">
    <name type="scientific">Austropuccinia psidii MF-1</name>
    <dbReference type="NCBI Taxonomy" id="1389203"/>
    <lineage>
        <taxon>Eukaryota</taxon>
        <taxon>Fungi</taxon>
        <taxon>Dikarya</taxon>
        <taxon>Basidiomycota</taxon>
        <taxon>Pucciniomycotina</taxon>
        <taxon>Pucciniomycetes</taxon>
        <taxon>Pucciniales</taxon>
        <taxon>Sphaerophragmiaceae</taxon>
        <taxon>Austropuccinia</taxon>
    </lineage>
</organism>
<sequence length="211" mass="24241">MLTFSLLLLLKALFLASTLGVPRKSLDGVEFPSDPYQKVEVYRTTKKWLANSFSSDWWWKLDDGDTPGIHTGYNITNWFDVWVKNHNRTITVKIRSGTMECHHSQTYLANVTGPSGKVVEQFKFKLNTEGPFPDTWRLYKGGRLESDYIWARGRQTLSGDIKVRHHNKAVAHIHCGDLEKDCKITTNSDIPIDYLITLFTCGDVRQAQCDW</sequence>
<dbReference type="OrthoDB" id="2496311at2759"/>
<feature type="chain" id="PRO_5040502151" evidence="1">
    <location>
        <begin position="21"/>
        <end position="211"/>
    </location>
</feature>
<evidence type="ECO:0000313" key="3">
    <source>
        <dbReference type="Proteomes" id="UP000765509"/>
    </source>
</evidence>
<dbReference type="AlphaFoldDB" id="A0A9Q3DRX7"/>
<dbReference type="EMBL" id="AVOT02020176">
    <property type="protein sequence ID" value="MBW0508184.1"/>
    <property type="molecule type" value="Genomic_DNA"/>
</dbReference>
<protein>
    <submittedName>
        <fullName evidence="2">Uncharacterized protein</fullName>
    </submittedName>
</protein>
<comment type="caution">
    <text evidence="2">The sequence shown here is derived from an EMBL/GenBank/DDBJ whole genome shotgun (WGS) entry which is preliminary data.</text>
</comment>
<name>A0A9Q3DRX7_9BASI</name>
<accession>A0A9Q3DRX7</accession>
<reference evidence="2" key="1">
    <citation type="submission" date="2021-03" db="EMBL/GenBank/DDBJ databases">
        <title>Draft genome sequence of rust myrtle Austropuccinia psidii MF-1, a brazilian biotype.</title>
        <authorList>
            <person name="Quecine M.C."/>
            <person name="Pachon D.M.R."/>
            <person name="Bonatelli M.L."/>
            <person name="Correr F.H."/>
            <person name="Franceschini L.M."/>
            <person name="Leite T.F."/>
            <person name="Margarido G.R.A."/>
            <person name="Almeida C.A."/>
            <person name="Ferrarezi J.A."/>
            <person name="Labate C.A."/>
        </authorList>
    </citation>
    <scope>NUCLEOTIDE SEQUENCE</scope>
    <source>
        <strain evidence="2">MF-1</strain>
    </source>
</reference>
<feature type="signal peptide" evidence="1">
    <location>
        <begin position="1"/>
        <end position="20"/>
    </location>
</feature>
<keyword evidence="1" id="KW-0732">Signal</keyword>
<keyword evidence="3" id="KW-1185">Reference proteome</keyword>